<dbReference type="RefSeq" id="WP_111344603.1">
    <property type="nucleotide sequence ID" value="NZ_QHHQ01000002.1"/>
</dbReference>
<dbReference type="AlphaFoldDB" id="A0A8B2NW67"/>
<evidence type="ECO:0000256" key="2">
    <source>
        <dbReference type="PROSITE-ProRule" id="PRU00335"/>
    </source>
</evidence>
<gene>
    <name evidence="5" type="ORF">DLJ53_09390</name>
</gene>
<dbReference type="Gene3D" id="1.10.357.10">
    <property type="entry name" value="Tetracycline Repressor, domain 2"/>
    <property type="match status" value="1"/>
</dbReference>
<keyword evidence="6" id="KW-1185">Reference proteome</keyword>
<feature type="region of interest" description="Disordered" evidence="3">
    <location>
        <begin position="1"/>
        <end position="28"/>
    </location>
</feature>
<dbReference type="SUPFAM" id="SSF46689">
    <property type="entry name" value="Homeodomain-like"/>
    <property type="match status" value="1"/>
</dbReference>
<dbReference type="EMBL" id="QHHQ01000002">
    <property type="protein sequence ID" value="RAI01622.1"/>
    <property type="molecule type" value="Genomic_DNA"/>
</dbReference>
<dbReference type="PANTHER" id="PTHR30055:SF223">
    <property type="entry name" value="HTH-TYPE TRANSCRIPTIONAL REGULATOR UIDR"/>
    <property type="match status" value="1"/>
</dbReference>
<keyword evidence="1 2" id="KW-0238">DNA-binding</keyword>
<evidence type="ECO:0000313" key="6">
    <source>
        <dbReference type="Proteomes" id="UP000249590"/>
    </source>
</evidence>
<organism evidence="5 6">
    <name type="scientific">Acuticoccus sediminis</name>
    <dbReference type="NCBI Taxonomy" id="2184697"/>
    <lineage>
        <taxon>Bacteria</taxon>
        <taxon>Pseudomonadati</taxon>
        <taxon>Pseudomonadota</taxon>
        <taxon>Alphaproteobacteria</taxon>
        <taxon>Hyphomicrobiales</taxon>
        <taxon>Amorphaceae</taxon>
        <taxon>Acuticoccus</taxon>
    </lineage>
</organism>
<dbReference type="GO" id="GO:0003700">
    <property type="term" value="F:DNA-binding transcription factor activity"/>
    <property type="evidence" value="ECO:0007669"/>
    <property type="project" value="TreeGrafter"/>
</dbReference>
<evidence type="ECO:0000256" key="3">
    <source>
        <dbReference type="SAM" id="MobiDB-lite"/>
    </source>
</evidence>
<dbReference type="Proteomes" id="UP000249590">
    <property type="component" value="Unassembled WGS sequence"/>
</dbReference>
<dbReference type="Pfam" id="PF00440">
    <property type="entry name" value="TetR_N"/>
    <property type="match status" value="1"/>
</dbReference>
<dbReference type="InterPro" id="IPR001647">
    <property type="entry name" value="HTH_TetR"/>
</dbReference>
<feature type="DNA-binding region" description="H-T-H motif" evidence="2">
    <location>
        <begin position="50"/>
        <end position="69"/>
    </location>
</feature>
<dbReference type="InterPro" id="IPR050109">
    <property type="entry name" value="HTH-type_TetR-like_transc_reg"/>
</dbReference>
<protein>
    <submittedName>
        <fullName evidence="5">TetR family transcriptional regulator</fullName>
    </submittedName>
</protein>
<dbReference type="GO" id="GO:0000976">
    <property type="term" value="F:transcription cis-regulatory region binding"/>
    <property type="evidence" value="ECO:0007669"/>
    <property type="project" value="TreeGrafter"/>
</dbReference>
<feature type="domain" description="HTH tetR-type" evidence="4">
    <location>
        <begin position="27"/>
        <end position="87"/>
    </location>
</feature>
<dbReference type="PRINTS" id="PR00455">
    <property type="entry name" value="HTHTETR"/>
</dbReference>
<sequence>MVGSATSPDRPPSDGAEEPGRRRLSKAQRRRQLLETALLIVREEGADRLTLGHLAARAGVSKPVAYDHFGTRAGLLIDLYKSIDVEQSNTLREALTSAERSFDETVDVLATTYIHCSADTSGVWHAVGAALAGSEEMDAVHRELLDGYVRLFATVLARHSALPPEELVRRCIGMIGAGEALAAAMLRGTCSEPDAAAAFAALIRGGLSAPSRAHGPATPNL</sequence>
<accession>A0A8B2NW67</accession>
<dbReference type="PANTHER" id="PTHR30055">
    <property type="entry name" value="HTH-TYPE TRANSCRIPTIONAL REGULATOR RUTR"/>
    <property type="match status" value="1"/>
</dbReference>
<name>A0A8B2NW67_9HYPH</name>
<comment type="caution">
    <text evidence="5">The sequence shown here is derived from an EMBL/GenBank/DDBJ whole genome shotgun (WGS) entry which is preliminary data.</text>
</comment>
<evidence type="ECO:0000313" key="5">
    <source>
        <dbReference type="EMBL" id="RAI01622.1"/>
    </source>
</evidence>
<proteinExistence type="predicted"/>
<evidence type="ECO:0000256" key="1">
    <source>
        <dbReference type="ARBA" id="ARBA00023125"/>
    </source>
</evidence>
<dbReference type="InterPro" id="IPR009057">
    <property type="entry name" value="Homeodomain-like_sf"/>
</dbReference>
<reference evidence="5 6" key="1">
    <citation type="submission" date="2018-05" db="EMBL/GenBank/DDBJ databases">
        <title>Acuticoccus sediminis sp. nov., isolated from deep-sea sediment of Indian Ocean.</title>
        <authorList>
            <person name="Liu X."/>
            <person name="Lai Q."/>
            <person name="Du Y."/>
            <person name="Sun F."/>
            <person name="Zhang X."/>
            <person name="Wang S."/>
            <person name="Shao Z."/>
        </authorList>
    </citation>
    <scope>NUCLEOTIDE SEQUENCE [LARGE SCALE GENOMIC DNA]</scope>
    <source>
        <strain evidence="5 6">PTG4-2</strain>
    </source>
</reference>
<dbReference type="OrthoDB" id="70491at2"/>
<dbReference type="PROSITE" id="PS50977">
    <property type="entry name" value="HTH_TETR_2"/>
    <property type="match status" value="1"/>
</dbReference>
<evidence type="ECO:0000259" key="4">
    <source>
        <dbReference type="PROSITE" id="PS50977"/>
    </source>
</evidence>